<reference evidence="2" key="2">
    <citation type="submission" date="2010-07" db="EMBL/GenBank/DDBJ databases">
        <authorList>
            <consortium name="The Broad Institute Genome Sequencing Platform"/>
            <consortium name="Broad Institute Genome Sequencing Center for Infectious Disease"/>
            <person name="Ma L.-J."/>
            <person name="Dead R."/>
            <person name="Young S."/>
            <person name="Zeng Q."/>
            <person name="Koehrsen M."/>
            <person name="Alvarado L."/>
            <person name="Berlin A."/>
            <person name="Chapman S.B."/>
            <person name="Chen Z."/>
            <person name="Freedman E."/>
            <person name="Gellesch M."/>
            <person name="Goldberg J."/>
            <person name="Griggs A."/>
            <person name="Gujja S."/>
            <person name="Heilman E.R."/>
            <person name="Heiman D."/>
            <person name="Hepburn T."/>
            <person name="Howarth C."/>
            <person name="Jen D."/>
            <person name="Larson L."/>
            <person name="Mehta T."/>
            <person name="Neiman D."/>
            <person name="Pearson M."/>
            <person name="Roberts A."/>
            <person name="Saif S."/>
            <person name="Shea T."/>
            <person name="Shenoy N."/>
            <person name="Sisk P."/>
            <person name="Stolte C."/>
            <person name="Sykes S."/>
            <person name="Walk T."/>
            <person name="White J."/>
            <person name="Yandava C."/>
            <person name="Haas B."/>
            <person name="Nusbaum C."/>
            <person name="Birren B."/>
        </authorList>
    </citation>
    <scope>NUCLEOTIDE SEQUENCE</scope>
    <source>
        <strain evidence="2">R3-111a-1</strain>
    </source>
</reference>
<reference evidence="2" key="3">
    <citation type="submission" date="2010-09" db="EMBL/GenBank/DDBJ databases">
        <title>Annotation of Gaeumannomyces graminis var. tritici R3-111a-1.</title>
        <authorList>
            <consortium name="The Broad Institute Genome Sequencing Platform"/>
            <person name="Ma L.-J."/>
            <person name="Dead R."/>
            <person name="Young S.K."/>
            <person name="Zeng Q."/>
            <person name="Gargeya S."/>
            <person name="Fitzgerald M."/>
            <person name="Haas B."/>
            <person name="Abouelleil A."/>
            <person name="Alvarado L."/>
            <person name="Arachchi H.M."/>
            <person name="Berlin A."/>
            <person name="Brown A."/>
            <person name="Chapman S.B."/>
            <person name="Chen Z."/>
            <person name="Dunbar C."/>
            <person name="Freedman E."/>
            <person name="Gearin G."/>
            <person name="Gellesch M."/>
            <person name="Goldberg J."/>
            <person name="Griggs A."/>
            <person name="Gujja S."/>
            <person name="Heiman D."/>
            <person name="Howarth C."/>
            <person name="Larson L."/>
            <person name="Lui A."/>
            <person name="MacDonald P.J.P."/>
            <person name="Mehta T."/>
            <person name="Montmayeur A."/>
            <person name="Murphy C."/>
            <person name="Neiman D."/>
            <person name="Pearson M."/>
            <person name="Priest M."/>
            <person name="Roberts A."/>
            <person name="Saif S."/>
            <person name="Shea T."/>
            <person name="Shenoy N."/>
            <person name="Sisk P."/>
            <person name="Stolte C."/>
            <person name="Sykes S."/>
            <person name="Yandava C."/>
            <person name="Wortman J."/>
            <person name="Nusbaum C."/>
            <person name="Birren B."/>
        </authorList>
    </citation>
    <scope>NUCLEOTIDE SEQUENCE</scope>
    <source>
        <strain evidence="2">R3-111a-1</strain>
    </source>
</reference>
<dbReference type="RefSeq" id="XP_009228200.1">
    <property type="nucleotide sequence ID" value="XM_009229936.1"/>
</dbReference>
<dbReference type="AlphaFoldDB" id="J3PEW4"/>
<dbReference type="EMBL" id="GL385401">
    <property type="protein sequence ID" value="EJT71022.1"/>
    <property type="molecule type" value="Genomic_DNA"/>
</dbReference>
<reference evidence="4" key="1">
    <citation type="submission" date="2010-07" db="EMBL/GenBank/DDBJ databases">
        <title>The genome sequence of Gaeumannomyces graminis var. tritici strain R3-111a-1.</title>
        <authorList>
            <consortium name="The Broad Institute Genome Sequencing Platform"/>
            <person name="Ma L.-J."/>
            <person name="Dead R."/>
            <person name="Young S."/>
            <person name="Zeng Q."/>
            <person name="Koehrsen M."/>
            <person name="Alvarado L."/>
            <person name="Berlin A."/>
            <person name="Chapman S.B."/>
            <person name="Chen Z."/>
            <person name="Freedman E."/>
            <person name="Gellesch M."/>
            <person name="Goldberg J."/>
            <person name="Griggs A."/>
            <person name="Gujja S."/>
            <person name="Heilman E.R."/>
            <person name="Heiman D."/>
            <person name="Hepburn T."/>
            <person name="Howarth C."/>
            <person name="Jen D."/>
            <person name="Larson L."/>
            <person name="Mehta T."/>
            <person name="Neiman D."/>
            <person name="Pearson M."/>
            <person name="Roberts A."/>
            <person name="Saif S."/>
            <person name="Shea T."/>
            <person name="Shenoy N."/>
            <person name="Sisk P."/>
            <person name="Stolte C."/>
            <person name="Sykes S."/>
            <person name="Walk T."/>
            <person name="White J."/>
            <person name="Yandava C."/>
            <person name="Haas B."/>
            <person name="Nusbaum C."/>
            <person name="Birren B."/>
        </authorList>
    </citation>
    <scope>NUCLEOTIDE SEQUENCE [LARGE SCALE GENOMIC DNA]</scope>
    <source>
        <strain evidence="4">R3-111a-1</strain>
    </source>
</reference>
<dbReference type="Proteomes" id="UP000006039">
    <property type="component" value="Unassembled WGS sequence"/>
</dbReference>
<gene>
    <name evidence="3" type="primary">20352501</name>
    <name evidence="2" type="ORF">GGTG_12043</name>
</gene>
<keyword evidence="1" id="KW-0732">Signal</keyword>
<dbReference type="HOGENOM" id="CLU_821454_0_0_1"/>
<evidence type="ECO:0000256" key="1">
    <source>
        <dbReference type="SAM" id="SignalP"/>
    </source>
</evidence>
<sequence>MRLSRLLTFALYAGLASSYGSRAAMERALYFLIYEMEDMFSIEGVGNGDSPKLAAGCPAVGEGDRRGLTTSSKRCSLAQFLDWTWRKTPTKIGGVDYFDTKPDLSSVKWPQSEAVMTSSSMKAQQIAPYIENAQDGTGQKLTRKVDITKNDGTPGKIQQHGYTGNVAEADRLWANSGHPSGFDGYTRSIEKIADRAKELNDHWQKAIDDGKVDIKGAHEAAHDRITKQLSEAKLAAERVVVLRKVDQMRAIKQSATWRQKLGGNYAVWDVDGDGVAYMKREETRQKMVAAGQTYSEAKELLDNTWKEVEASDKYQTHEAAVKKAEEMNLKMRGIGVAC</sequence>
<feature type="signal peptide" evidence="1">
    <location>
        <begin position="1"/>
        <end position="18"/>
    </location>
</feature>
<reference evidence="3" key="5">
    <citation type="submission" date="2018-04" db="UniProtKB">
        <authorList>
            <consortium name="EnsemblFungi"/>
        </authorList>
    </citation>
    <scope>IDENTIFICATION</scope>
    <source>
        <strain evidence="3">R3-111a-1</strain>
    </source>
</reference>
<dbReference type="eggNOG" id="ENOG502TG6A">
    <property type="taxonomic scope" value="Eukaryota"/>
</dbReference>
<feature type="chain" id="PRO_5015095219" evidence="1">
    <location>
        <begin position="19"/>
        <end position="338"/>
    </location>
</feature>
<dbReference type="GeneID" id="20352501"/>
<evidence type="ECO:0000313" key="2">
    <source>
        <dbReference type="EMBL" id="EJT71022.1"/>
    </source>
</evidence>
<accession>J3PEW4</accession>
<evidence type="ECO:0000313" key="4">
    <source>
        <dbReference type="Proteomes" id="UP000006039"/>
    </source>
</evidence>
<dbReference type="EnsemblFungi" id="EJT71022">
    <property type="protein sequence ID" value="EJT71022"/>
    <property type="gene ID" value="GGTG_12043"/>
</dbReference>
<reference evidence="3" key="4">
    <citation type="journal article" date="2015" name="G3 (Bethesda)">
        <title>Genome sequences of three phytopathogenic species of the Magnaporthaceae family of fungi.</title>
        <authorList>
            <person name="Okagaki L.H."/>
            <person name="Nunes C.C."/>
            <person name="Sailsbery J."/>
            <person name="Clay B."/>
            <person name="Brown D."/>
            <person name="John T."/>
            <person name="Oh Y."/>
            <person name="Young N."/>
            <person name="Fitzgerald M."/>
            <person name="Haas B.J."/>
            <person name="Zeng Q."/>
            <person name="Young S."/>
            <person name="Adiconis X."/>
            <person name="Fan L."/>
            <person name="Levin J.Z."/>
            <person name="Mitchell T.K."/>
            <person name="Okubara P.A."/>
            <person name="Farman M.L."/>
            <person name="Kohn L.M."/>
            <person name="Birren B."/>
            <person name="Ma L.-J."/>
            <person name="Dean R.A."/>
        </authorList>
    </citation>
    <scope>NUCLEOTIDE SEQUENCE</scope>
    <source>
        <strain evidence="3">R3-111a-1</strain>
    </source>
</reference>
<dbReference type="VEuPathDB" id="FungiDB:GGTG_12043"/>
<dbReference type="OrthoDB" id="5030330at2759"/>
<proteinExistence type="predicted"/>
<protein>
    <submittedName>
        <fullName evidence="2 3">Uncharacterized protein</fullName>
    </submittedName>
</protein>
<dbReference type="STRING" id="644352.J3PEW4"/>
<name>J3PEW4_GAET3</name>
<evidence type="ECO:0000313" key="3">
    <source>
        <dbReference type="EnsemblFungi" id="EJT71022"/>
    </source>
</evidence>
<organism evidence="2">
    <name type="scientific">Gaeumannomyces tritici (strain R3-111a-1)</name>
    <name type="common">Wheat and barley take-all root rot fungus</name>
    <name type="synonym">Gaeumannomyces graminis var. tritici</name>
    <dbReference type="NCBI Taxonomy" id="644352"/>
    <lineage>
        <taxon>Eukaryota</taxon>
        <taxon>Fungi</taxon>
        <taxon>Dikarya</taxon>
        <taxon>Ascomycota</taxon>
        <taxon>Pezizomycotina</taxon>
        <taxon>Sordariomycetes</taxon>
        <taxon>Sordariomycetidae</taxon>
        <taxon>Magnaporthales</taxon>
        <taxon>Magnaporthaceae</taxon>
        <taxon>Gaeumannomyces</taxon>
    </lineage>
</organism>
<keyword evidence="4" id="KW-1185">Reference proteome</keyword>